<proteinExistence type="predicted"/>
<dbReference type="AlphaFoldDB" id="A0A1W2H4I2"/>
<evidence type="ECO:0000313" key="2">
    <source>
        <dbReference type="Proteomes" id="UP000192333"/>
    </source>
</evidence>
<keyword evidence="2" id="KW-1185">Reference proteome</keyword>
<dbReference type="RefSeq" id="WP_231955561.1">
    <property type="nucleotide sequence ID" value="NZ_LT838813.1"/>
</dbReference>
<dbReference type="EMBL" id="LT838813">
    <property type="protein sequence ID" value="SMD43522.1"/>
    <property type="molecule type" value="Genomic_DNA"/>
</dbReference>
<organism evidence="1 2">
    <name type="scientific">Aquiflexum balticum DSM 16537</name>
    <dbReference type="NCBI Taxonomy" id="758820"/>
    <lineage>
        <taxon>Bacteria</taxon>
        <taxon>Pseudomonadati</taxon>
        <taxon>Bacteroidota</taxon>
        <taxon>Cytophagia</taxon>
        <taxon>Cytophagales</taxon>
        <taxon>Cyclobacteriaceae</taxon>
        <taxon>Aquiflexum</taxon>
    </lineage>
</organism>
<name>A0A1W2H4I2_9BACT</name>
<sequence length="906" mass="103715">MKKIFLSLLILVIAGIGGLLTYRYFFQEKSRNALELVSSEAIFVFETYEPVMAWNKLVTQSFWQELSEIPALQNSESSLLVLDSLVGKSGNLERFLKGNQLSVSLHAIGKEEFDFLFVLALPQERDFNIISDLEEDLAQLGTVSTRQYSNVSIKEFKSENSGRGLTFARIGNLQVASSTSFLVEDAIRFSQNKSLQDFKSHYVELFKALPQPQGLGVLRLGSAGLATMAKGISKFQSSLFLDDFSRNDISANIELRFAEDRVVFEGNAFFGVDKNKELLVNPTPSISYFKDFISNRTAAYFQYQLAEINQLKDLMTSDFPFKSTVLGEIEHKLIENGFMQNLTGHVGYMFFEKNAQDVQDKILILNTREIAAQFQLLKDFNASPESGNDFSGFVEAYQGNEILIVPTDELPAHLFNGNFSGFDDTFVTAFGDILVFANSIKAIRLFIDDYNNDNTWGKSLKHKKLLEELSSESAYRLVLDMPKFWLNILEISSPNWKSFFQKYLPQFQTFDKVQLKLNNKEKHYPLSLDLSYTLSIPKSEQQVVLIENSTFGFRENLAFGPVIIQNFNDKSVEFVVQDELNIVHLITEEGESVFTYGLDGPIISDVFQLDYYKNNKLQLLFATKNFIYGMDRFGELLPGFPFRLNQNEITHLNLLDYDNNQDYRIFVASNQGELYLLDKQLNLLEGWNPKNVSSPLAVKPAHHRIAGIGDRMVVMTTSGNLLYFNRRGDQQFGGPIRLGESLSSDYIILERGEAKDNRLVTITKSGEIVMANFSGEITYRNQLFRPDRETEFRLIKDQKDDRYLFVAHEYNRISVLDANYEELFEKDIFSDNLEFQFFSFGLDKNIFVVIDKNQEFIYLYDLNGELLSARPINGFQKIGMKYSAGNNEYNIYVIHGNRLSEYKLPL</sequence>
<evidence type="ECO:0000313" key="1">
    <source>
        <dbReference type="EMBL" id="SMD43522.1"/>
    </source>
</evidence>
<gene>
    <name evidence="1" type="ORF">SAMN00777080_2115</name>
</gene>
<dbReference type="STRING" id="758820.SAMN00777080_2115"/>
<dbReference type="Proteomes" id="UP000192333">
    <property type="component" value="Chromosome I"/>
</dbReference>
<accession>A0A1W2H4I2</accession>
<reference evidence="2" key="1">
    <citation type="submission" date="2017-04" db="EMBL/GenBank/DDBJ databases">
        <authorList>
            <person name="Varghese N."/>
            <person name="Submissions S."/>
        </authorList>
    </citation>
    <scope>NUCLEOTIDE SEQUENCE [LARGE SCALE GENOMIC DNA]</scope>
    <source>
        <strain evidence="2">DSM 16537</strain>
    </source>
</reference>
<protein>
    <submittedName>
        <fullName evidence="1">Uncharacterized protein</fullName>
    </submittedName>
</protein>